<accession>A0A9X7VZW9</accession>
<dbReference type="InterPro" id="IPR001753">
    <property type="entry name" value="Enoyl-CoA_hydra/iso"/>
</dbReference>
<dbReference type="EMBL" id="CP071182">
    <property type="protein sequence ID" value="QSO47622.1"/>
    <property type="molecule type" value="Genomic_DNA"/>
</dbReference>
<dbReference type="AlphaFoldDB" id="A0A9X7VZW9"/>
<evidence type="ECO:0000256" key="3">
    <source>
        <dbReference type="RuleBase" id="RU003707"/>
    </source>
</evidence>
<evidence type="ECO:0000256" key="2">
    <source>
        <dbReference type="ARBA" id="ARBA00023239"/>
    </source>
</evidence>
<keyword evidence="2" id="KW-0456">Lyase</keyword>
<dbReference type="PANTHER" id="PTHR11941">
    <property type="entry name" value="ENOYL-COA HYDRATASE-RELATED"/>
    <property type="match status" value="1"/>
</dbReference>
<proteinExistence type="inferred from homology"/>
<dbReference type="RefSeq" id="WP_206656966.1">
    <property type="nucleotide sequence ID" value="NZ_CP071182.1"/>
</dbReference>
<dbReference type="FunFam" id="1.10.12.10:FF:000001">
    <property type="entry name" value="Probable enoyl-CoA hydratase, mitochondrial"/>
    <property type="match status" value="1"/>
</dbReference>
<dbReference type="Gene3D" id="3.90.226.10">
    <property type="entry name" value="2-enoyl-CoA Hydratase, Chain A, domain 1"/>
    <property type="match status" value="1"/>
</dbReference>
<sequence length="281" mass="29890">MANHYELVDLTVADRIATLTLKREKQLNALSQELLTDLDAAIGEVSWRIRNDGDVRVLLLQGAGRAFAAGADIAQMKDLSAPLAESFSQLGQRVFTSLERLPIPTIALVHGYALGGGMELAMACDMRIAAEGTKFGQPEVTLGVVPGFGGSQRLPKIVGQGNALHLLLTGDSIDANEAHRIGLVTQVVPAQELSAAGLQVANRLLQLGPQALAGVKRAVYEGAELTLDAGLAFEAARFGMCFATEEQQEGMAAFVERRKPSFGVNAERRKPGFGANVESQK</sequence>
<dbReference type="InterPro" id="IPR014748">
    <property type="entry name" value="Enoyl-CoA_hydra_C"/>
</dbReference>
<dbReference type="InterPro" id="IPR018376">
    <property type="entry name" value="Enoyl-CoA_hyd/isom_CS"/>
</dbReference>
<organism evidence="4 5">
    <name type="scientific">Alicyclobacillus mengziensis</name>
    <dbReference type="NCBI Taxonomy" id="2931921"/>
    <lineage>
        <taxon>Bacteria</taxon>
        <taxon>Bacillati</taxon>
        <taxon>Bacillota</taxon>
        <taxon>Bacilli</taxon>
        <taxon>Bacillales</taxon>
        <taxon>Alicyclobacillaceae</taxon>
        <taxon>Alicyclobacillus</taxon>
    </lineage>
</organism>
<reference evidence="4 5" key="1">
    <citation type="submission" date="2021-02" db="EMBL/GenBank/DDBJ databases">
        <title>Alicyclobacillus curvatus sp. nov. and Alicyclobacillus mengziensis sp. nov., two acidophilic bacteria isolated from acid mine drainage.</title>
        <authorList>
            <person name="Huang Y."/>
        </authorList>
    </citation>
    <scope>NUCLEOTIDE SEQUENCE [LARGE SCALE GENOMIC DNA]</scope>
    <source>
        <strain evidence="4 5">S30H14</strain>
    </source>
</reference>
<dbReference type="PANTHER" id="PTHR11941:SF54">
    <property type="entry name" value="ENOYL-COA HYDRATASE, MITOCHONDRIAL"/>
    <property type="match status" value="1"/>
</dbReference>
<comment type="similarity">
    <text evidence="1 3">Belongs to the enoyl-CoA hydratase/isomerase family.</text>
</comment>
<dbReference type="PROSITE" id="PS00166">
    <property type="entry name" value="ENOYL_COA_HYDRATASE"/>
    <property type="match status" value="1"/>
</dbReference>
<name>A0A9X7VZW9_9BACL</name>
<gene>
    <name evidence="4" type="ORF">JZ786_00730</name>
</gene>
<dbReference type="Gene3D" id="1.10.12.10">
    <property type="entry name" value="Lyase 2-enoyl-coa Hydratase, Chain A, domain 2"/>
    <property type="match status" value="1"/>
</dbReference>
<dbReference type="KEGG" id="afx:JZ786_00730"/>
<protein>
    <submittedName>
        <fullName evidence="4">Enoyl-CoA hydratase/isomerase family protein</fullName>
    </submittedName>
</protein>
<dbReference type="SUPFAM" id="SSF52096">
    <property type="entry name" value="ClpP/crotonase"/>
    <property type="match status" value="1"/>
</dbReference>
<evidence type="ECO:0000313" key="4">
    <source>
        <dbReference type="EMBL" id="QSO47622.1"/>
    </source>
</evidence>
<dbReference type="Pfam" id="PF00378">
    <property type="entry name" value="ECH_1"/>
    <property type="match status" value="1"/>
</dbReference>
<keyword evidence="5" id="KW-1185">Reference proteome</keyword>
<evidence type="ECO:0000256" key="1">
    <source>
        <dbReference type="ARBA" id="ARBA00005254"/>
    </source>
</evidence>
<dbReference type="GO" id="GO:0006635">
    <property type="term" value="P:fatty acid beta-oxidation"/>
    <property type="evidence" value="ECO:0007669"/>
    <property type="project" value="TreeGrafter"/>
</dbReference>
<dbReference type="GO" id="GO:0016836">
    <property type="term" value="F:hydro-lyase activity"/>
    <property type="evidence" value="ECO:0007669"/>
    <property type="project" value="UniProtKB-ARBA"/>
</dbReference>
<dbReference type="InterPro" id="IPR029045">
    <property type="entry name" value="ClpP/crotonase-like_dom_sf"/>
</dbReference>
<dbReference type="FunFam" id="3.90.226.10:FF:000009">
    <property type="entry name" value="Carnitinyl-CoA dehydratase"/>
    <property type="match status" value="1"/>
</dbReference>
<dbReference type="Proteomes" id="UP000663505">
    <property type="component" value="Chromosome"/>
</dbReference>
<dbReference type="CDD" id="cd06558">
    <property type="entry name" value="crotonase-like"/>
    <property type="match status" value="1"/>
</dbReference>
<evidence type="ECO:0000313" key="5">
    <source>
        <dbReference type="Proteomes" id="UP000663505"/>
    </source>
</evidence>